<evidence type="ECO:0000256" key="1">
    <source>
        <dbReference type="SAM" id="Phobius"/>
    </source>
</evidence>
<keyword evidence="1" id="KW-0812">Transmembrane</keyword>
<keyword evidence="1" id="KW-0472">Membrane</keyword>
<evidence type="ECO:0000313" key="2">
    <source>
        <dbReference type="EMBL" id="OQN95062.1"/>
    </source>
</evidence>
<dbReference type="Proteomes" id="UP000192596">
    <property type="component" value="Unassembled WGS sequence"/>
</dbReference>
<gene>
    <name evidence="3" type="ORF">B0A48_18840</name>
    <name evidence="2" type="ORF">B0A48_18845</name>
</gene>
<protein>
    <submittedName>
        <fullName evidence="3">Uncharacterized protein</fullName>
    </submittedName>
</protein>
<sequence>MPHSLYLGNGIIQARLEDFDRLNNHLPPSTTVTEDTHNQLSTTADDTADIDDRPNIAELVLCLFTFALVVKSAILVVAGPSLYNTPDAENADLFGIHALLASALALARPSEPIHG</sequence>
<dbReference type="InParanoid" id="A0A1V8S7T9"/>
<dbReference type="EMBL" id="NAJO01000213">
    <property type="protein sequence ID" value="OQN95062.1"/>
    <property type="molecule type" value="Genomic_DNA"/>
</dbReference>
<reference evidence="4" key="2">
    <citation type="submission" date="2017-03" db="EMBL/GenBank/DDBJ databases">
        <title>Genomes of endolithic fungi from Antarctica.</title>
        <authorList>
            <person name="Coleine C."/>
            <person name="Masonjones S."/>
            <person name="Stajich J.E."/>
        </authorList>
    </citation>
    <scope>NUCLEOTIDE SEQUENCE [LARGE SCALE GENOMIC DNA]</scope>
    <source>
        <strain evidence="4">CCFEE 5527</strain>
    </source>
</reference>
<accession>A0A1V8S7T9</accession>
<proteinExistence type="predicted"/>
<evidence type="ECO:0000313" key="3">
    <source>
        <dbReference type="EMBL" id="OQN95113.1"/>
    </source>
</evidence>
<organism evidence="3 4">
    <name type="scientific">Cryoendolithus antarcticus</name>
    <dbReference type="NCBI Taxonomy" id="1507870"/>
    <lineage>
        <taxon>Eukaryota</taxon>
        <taxon>Fungi</taxon>
        <taxon>Dikarya</taxon>
        <taxon>Ascomycota</taxon>
        <taxon>Pezizomycotina</taxon>
        <taxon>Dothideomycetes</taxon>
        <taxon>Dothideomycetidae</taxon>
        <taxon>Cladosporiales</taxon>
        <taxon>Cladosporiaceae</taxon>
        <taxon>Cryoendolithus</taxon>
    </lineage>
</organism>
<dbReference type="AlphaFoldDB" id="A0A1V8S7T9"/>
<keyword evidence="1" id="KW-1133">Transmembrane helix</keyword>
<reference evidence="3" key="1">
    <citation type="journal article" date="2017" name="Genome Announc.">
        <title>Draft Genome Sequences of the Antarctic Endolithic Fungi Rachicladosporium antarcticum CCFEE 5527 and Rachicladosporium sp. CCFEE 5018.</title>
        <authorList>
            <person name="Coleine C."/>
            <person name="Masonjones S."/>
            <person name="Selbmann L."/>
            <person name="Zucconi L."/>
            <person name="Onofri S."/>
            <person name="Pacelli C."/>
            <person name="Stajich J.E."/>
        </authorList>
    </citation>
    <scope>NUCLEOTIDE SEQUENCE</scope>
    <source>
        <strain evidence="3">CCFEE 5527</strain>
    </source>
</reference>
<keyword evidence="4" id="KW-1185">Reference proteome</keyword>
<feature type="transmembrane region" description="Helical" evidence="1">
    <location>
        <begin position="59"/>
        <end position="79"/>
    </location>
</feature>
<name>A0A1V8S7T9_9PEZI</name>
<comment type="caution">
    <text evidence="3">The sequence shown here is derived from an EMBL/GenBank/DDBJ whole genome shotgun (WGS) entry which is preliminary data.</text>
</comment>
<dbReference type="EMBL" id="NAJO01000169">
    <property type="protein sequence ID" value="OQN95113.1"/>
    <property type="molecule type" value="Genomic_DNA"/>
</dbReference>
<dbReference type="STRING" id="1507870.A0A1V8S7T9"/>
<dbReference type="OrthoDB" id="409173at2759"/>
<evidence type="ECO:0000313" key="4">
    <source>
        <dbReference type="Proteomes" id="UP000192596"/>
    </source>
</evidence>